<sequence length="338" mass="37420">MYYVDVIGHVAERDVLKETEKDGKKSKVLDLTLEDLESNRIHCTLWQGYAERMHRFLSPHDSAQLLIMILQLGKLKRFFGVMGVSNAFYGTKMLLNADLPEFYEYKKKLDKADVALSQVMSQMSGPNLPTLLDDLIQTPRMTIEDLKESTKVFLMPLWTCELETHLRWHYQACTKCASRVTAAAGSLYCDKFKVHVEVINNTGSTTFILFDCVVTPFLGRTVKDLLDGMQNDQNAIYPAELNAFVDKRILFKVENGGGEDDGLHYAEIASLADDASMVLAEGGGSNQKDDGIAGDVTPTSKSLGKRPGGAAEGLDALTFDVGEGSTTRDPKMPCIDTQ</sequence>
<proteinExistence type="predicted"/>
<accession>A0A072TJJ8</accession>
<reference evidence="2 4" key="1">
    <citation type="journal article" date="2011" name="Nature">
        <title>The Medicago genome provides insight into the evolution of rhizobial symbioses.</title>
        <authorList>
            <person name="Young N.D."/>
            <person name="Debelle F."/>
            <person name="Oldroyd G.E."/>
            <person name="Geurts R."/>
            <person name="Cannon S.B."/>
            <person name="Udvardi M.K."/>
            <person name="Benedito V.A."/>
            <person name="Mayer K.F."/>
            <person name="Gouzy J."/>
            <person name="Schoof H."/>
            <person name="Van de Peer Y."/>
            <person name="Proost S."/>
            <person name="Cook D.R."/>
            <person name="Meyers B.C."/>
            <person name="Spannagl M."/>
            <person name="Cheung F."/>
            <person name="De Mita S."/>
            <person name="Krishnakumar V."/>
            <person name="Gundlach H."/>
            <person name="Zhou S."/>
            <person name="Mudge J."/>
            <person name="Bharti A.K."/>
            <person name="Murray J.D."/>
            <person name="Naoumkina M.A."/>
            <person name="Rosen B."/>
            <person name="Silverstein K.A."/>
            <person name="Tang H."/>
            <person name="Rombauts S."/>
            <person name="Zhao P.X."/>
            <person name="Zhou P."/>
            <person name="Barbe V."/>
            <person name="Bardou P."/>
            <person name="Bechner M."/>
            <person name="Bellec A."/>
            <person name="Berger A."/>
            <person name="Berges H."/>
            <person name="Bidwell S."/>
            <person name="Bisseling T."/>
            <person name="Choisne N."/>
            <person name="Couloux A."/>
            <person name="Denny R."/>
            <person name="Deshpande S."/>
            <person name="Dai X."/>
            <person name="Doyle J.J."/>
            <person name="Dudez A.M."/>
            <person name="Farmer A.D."/>
            <person name="Fouteau S."/>
            <person name="Franken C."/>
            <person name="Gibelin C."/>
            <person name="Gish J."/>
            <person name="Goldstein S."/>
            <person name="Gonzalez A.J."/>
            <person name="Green P.J."/>
            <person name="Hallab A."/>
            <person name="Hartog M."/>
            <person name="Hua A."/>
            <person name="Humphray S.J."/>
            <person name="Jeong D.H."/>
            <person name="Jing Y."/>
            <person name="Jocker A."/>
            <person name="Kenton S.M."/>
            <person name="Kim D.J."/>
            <person name="Klee K."/>
            <person name="Lai H."/>
            <person name="Lang C."/>
            <person name="Lin S."/>
            <person name="Macmil S.L."/>
            <person name="Magdelenat G."/>
            <person name="Matthews L."/>
            <person name="McCorrison J."/>
            <person name="Monaghan E.L."/>
            <person name="Mun J.H."/>
            <person name="Najar F.Z."/>
            <person name="Nicholson C."/>
            <person name="Noirot C."/>
            <person name="O'Bleness M."/>
            <person name="Paule C.R."/>
            <person name="Poulain J."/>
            <person name="Prion F."/>
            <person name="Qin B."/>
            <person name="Qu C."/>
            <person name="Retzel E.F."/>
            <person name="Riddle C."/>
            <person name="Sallet E."/>
            <person name="Samain S."/>
            <person name="Samson N."/>
            <person name="Sanders I."/>
            <person name="Saurat O."/>
            <person name="Scarpelli C."/>
            <person name="Schiex T."/>
            <person name="Segurens B."/>
            <person name="Severin A.J."/>
            <person name="Sherrier D.J."/>
            <person name="Shi R."/>
            <person name="Sims S."/>
            <person name="Singer S.R."/>
            <person name="Sinharoy S."/>
            <person name="Sterck L."/>
            <person name="Viollet A."/>
            <person name="Wang B.B."/>
            <person name="Wang K."/>
            <person name="Wang M."/>
            <person name="Wang X."/>
            <person name="Warfsmann J."/>
            <person name="Weissenbach J."/>
            <person name="White D.D."/>
            <person name="White J.D."/>
            <person name="Wiley G.B."/>
            <person name="Wincker P."/>
            <person name="Xing Y."/>
            <person name="Yang L."/>
            <person name="Yao Z."/>
            <person name="Ying F."/>
            <person name="Zhai J."/>
            <person name="Zhou L."/>
            <person name="Zuber A."/>
            <person name="Denarie J."/>
            <person name="Dixon R.A."/>
            <person name="May G.D."/>
            <person name="Schwartz D.C."/>
            <person name="Rogers J."/>
            <person name="Quetier F."/>
            <person name="Town C.D."/>
            <person name="Roe B.A."/>
        </authorList>
    </citation>
    <scope>NUCLEOTIDE SEQUENCE [LARGE SCALE GENOMIC DNA]</scope>
    <source>
        <strain evidence="2">A17</strain>
        <strain evidence="3 4">cv. Jemalong A17</strain>
    </source>
</reference>
<dbReference type="SUPFAM" id="SSF50249">
    <property type="entry name" value="Nucleic acid-binding proteins"/>
    <property type="match status" value="2"/>
</dbReference>
<evidence type="ECO:0000313" key="4">
    <source>
        <dbReference type="Proteomes" id="UP000002051"/>
    </source>
</evidence>
<evidence type="ECO:0000313" key="2">
    <source>
        <dbReference type="EMBL" id="KEH17058.1"/>
    </source>
</evidence>
<gene>
    <name evidence="2" type="ORF">MTR_0048s0080</name>
</gene>
<dbReference type="Gene3D" id="2.40.50.140">
    <property type="entry name" value="Nucleic acid-binding proteins"/>
    <property type="match status" value="2"/>
</dbReference>
<dbReference type="Proteomes" id="UP000002051">
    <property type="component" value="Unassembled WGS sequence"/>
</dbReference>
<reference evidence="3" key="3">
    <citation type="submission" date="2015-06" db="UniProtKB">
        <authorList>
            <consortium name="EnsemblPlants"/>
        </authorList>
    </citation>
    <scope>IDENTIFICATION</scope>
    <source>
        <strain evidence="3">cv. Jemalong A17</strain>
    </source>
</reference>
<keyword evidence="4" id="KW-1185">Reference proteome</keyword>
<dbReference type="EnsemblPlants" id="KEH17058">
    <property type="protein sequence ID" value="KEH17058"/>
    <property type="gene ID" value="MTR_0048s0080"/>
</dbReference>
<dbReference type="PANTHER" id="PTHR47165:SF4">
    <property type="entry name" value="OS03G0429900 PROTEIN"/>
    <property type="match status" value="1"/>
</dbReference>
<dbReference type="CDD" id="cd04481">
    <property type="entry name" value="RPA1_DBD_B_like"/>
    <property type="match status" value="1"/>
</dbReference>
<dbReference type="HOGENOM" id="CLU_822250_0_0_1"/>
<dbReference type="EMBL" id="KL402773">
    <property type="protein sequence ID" value="KEH17058.1"/>
    <property type="molecule type" value="Genomic_DNA"/>
</dbReference>
<feature type="region of interest" description="Disordered" evidence="1">
    <location>
        <begin position="319"/>
        <end position="338"/>
    </location>
</feature>
<evidence type="ECO:0000313" key="3">
    <source>
        <dbReference type="EnsemblPlants" id="KEH17058"/>
    </source>
</evidence>
<dbReference type="STRING" id="3880.A0A072TJJ8"/>
<feature type="region of interest" description="Disordered" evidence="1">
    <location>
        <begin position="283"/>
        <end position="314"/>
    </location>
</feature>
<organism evidence="2 4">
    <name type="scientific">Medicago truncatula</name>
    <name type="common">Barrel medic</name>
    <name type="synonym">Medicago tribuloides</name>
    <dbReference type="NCBI Taxonomy" id="3880"/>
    <lineage>
        <taxon>Eukaryota</taxon>
        <taxon>Viridiplantae</taxon>
        <taxon>Streptophyta</taxon>
        <taxon>Embryophyta</taxon>
        <taxon>Tracheophyta</taxon>
        <taxon>Spermatophyta</taxon>
        <taxon>Magnoliopsida</taxon>
        <taxon>eudicotyledons</taxon>
        <taxon>Gunneridae</taxon>
        <taxon>Pentapetalae</taxon>
        <taxon>rosids</taxon>
        <taxon>fabids</taxon>
        <taxon>Fabales</taxon>
        <taxon>Fabaceae</taxon>
        <taxon>Papilionoideae</taxon>
        <taxon>50 kb inversion clade</taxon>
        <taxon>NPAAA clade</taxon>
        <taxon>Hologalegina</taxon>
        <taxon>IRL clade</taxon>
        <taxon>Trifolieae</taxon>
        <taxon>Medicago</taxon>
    </lineage>
</organism>
<evidence type="ECO:0000256" key="1">
    <source>
        <dbReference type="SAM" id="MobiDB-lite"/>
    </source>
</evidence>
<dbReference type="AlphaFoldDB" id="A0A072TJJ8"/>
<reference evidence="2 4" key="2">
    <citation type="journal article" date="2014" name="BMC Genomics">
        <title>An improved genome release (version Mt4.0) for the model legume Medicago truncatula.</title>
        <authorList>
            <person name="Tang H."/>
            <person name="Krishnakumar V."/>
            <person name="Bidwell S."/>
            <person name="Rosen B."/>
            <person name="Chan A."/>
            <person name="Zhou S."/>
            <person name="Gentzbittel L."/>
            <person name="Childs K.L."/>
            <person name="Yandell M."/>
            <person name="Gundlach H."/>
            <person name="Mayer K.F."/>
            <person name="Schwartz D.C."/>
            <person name="Town C.D."/>
        </authorList>
    </citation>
    <scope>GENOME REANNOTATION</scope>
    <source>
        <strain evidence="2">A17</strain>
        <strain evidence="3 4">cv. Jemalong A17</strain>
    </source>
</reference>
<name>A0A072TJJ8_MEDTR</name>
<dbReference type="InterPro" id="IPR012340">
    <property type="entry name" value="NA-bd_OB-fold"/>
</dbReference>
<protein>
    <submittedName>
        <fullName evidence="2">Plant OB fold protein, putative</fullName>
    </submittedName>
</protein>
<dbReference type="PANTHER" id="PTHR47165">
    <property type="entry name" value="OS03G0429900 PROTEIN"/>
    <property type="match status" value="1"/>
</dbReference>